<protein>
    <recommendedName>
        <fullName evidence="3">Lipoprotein</fullName>
    </recommendedName>
</protein>
<evidence type="ECO:0000313" key="2">
    <source>
        <dbReference type="Proteomes" id="UP000242915"/>
    </source>
</evidence>
<dbReference type="Proteomes" id="UP000242915">
    <property type="component" value="Unassembled WGS sequence"/>
</dbReference>
<gene>
    <name evidence="1" type="ORF">SAMN05216255_2922</name>
</gene>
<dbReference type="PROSITE" id="PS51257">
    <property type="entry name" value="PROKAR_LIPOPROTEIN"/>
    <property type="match status" value="1"/>
</dbReference>
<proteinExistence type="predicted"/>
<dbReference type="RefSeq" id="WP_010489427.1">
    <property type="nucleotide sequence ID" value="NZ_FZOG01000003.1"/>
</dbReference>
<evidence type="ECO:0000313" key="1">
    <source>
        <dbReference type="EMBL" id="SNS63953.1"/>
    </source>
</evidence>
<evidence type="ECO:0008006" key="3">
    <source>
        <dbReference type="Google" id="ProtNLM"/>
    </source>
</evidence>
<organism evidence="1 2">
    <name type="scientific">Pseudomonas segetis</name>
    <dbReference type="NCBI Taxonomy" id="298908"/>
    <lineage>
        <taxon>Bacteria</taxon>
        <taxon>Pseudomonadati</taxon>
        <taxon>Pseudomonadota</taxon>
        <taxon>Gammaproteobacteria</taxon>
        <taxon>Pseudomonadales</taxon>
        <taxon>Pseudomonadaceae</taxon>
        <taxon>Pseudomonas</taxon>
    </lineage>
</organism>
<reference evidence="2" key="1">
    <citation type="submission" date="2017-06" db="EMBL/GenBank/DDBJ databases">
        <authorList>
            <person name="Varghese N."/>
            <person name="Submissions S."/>
        </authorList>
    </citation>
    <scope>NUCLEOTIDE SEQUENCE [LARGE SCALE GENOMIC DNA]</scope>
    <source>
        <strain evidence="2">CIP 108523</strain>
    </source>
</reference>
<name>A0A239G663_9PSED</name>
<accession>A0A239G663</accession>
<dbReference type="AlphaFoldDB" id="A0A239G663"/>
<dbReference type="EMBL" id="FZOG01000003">
    <property type="protein sequence ID" value="SNS63953.1"/>
    <property type="molecule type" value="Genomic_DNA"/>
</dbReference>
<keyword evidence="2" id="KW-1185">Reference proteome</keyword>
<sequence length="232" mass="25040">MKRVIVLLLAVLLFTGCTNQKFKQEYRSQINTVKVLPVLWKPTEISYLGREQALGAALGAGVGAGIGMASGASNLATSALSGAGFAAGMQAGKLASMSTVDAILYNMESSDIDLGELVKNSFEEQLAAKNHFKVVDDTVQADAEIQLTVTSWGFSLTQGFSSVVYPTIIVTGVMTRGNELIWQRSEPITAFNGANTYGYTPLRYRTEPELIRTALTGIAQIVDRYLVEDLME</sequence>